<dbReference type="Pfam" id="PF08646">
    <property type="entry name" value="Rep_fac-A_C"/>
    <property type="match status" value="1"/>
</dbReference>
<evidence type="ECO:0000313" key="7">
    <source>
        <dbReference type="EnsemblMetazoa" id="Aqu2.1.27181_001"/>
    </source>
</evidence>
<proteinExistence type="inferred from homology"/>
<dbReference type="InParanoid" id="A0A1X7UI84"/>
<keyword evidence="3" id="KW-0863">Zinc-finger</keyword>
<dbReference type="InterPro" id="IPR012340">
    <property type="entry name" value="NA-bd_OB-fold"/>
</dbReference>
<evidence type="ECO:0000256" key="1">
    <source>
        <dbReference type="ARBA" id="ARBA00005690"/>
    </source>
</evidence>
<comment type="similarity">
    <text evidence="1">Belongs to the replication factor A protein 1 family.</text>
</comment>
<dbReference type="Gene3D" id="2.40.50.140">
    <property type="entry name" value="Nucleic acid-binding proteins"/>
    <property type="match status" value="2"/>
</dbReference>
<dbReference type="GO" id="GO:0003677">
    <property type="term" value="F:DNA binding"/>
    <property type="evidence" value="ECO:0007669"/>
    <property type="project" value="UniProtKB-KW"/>
</dbReference>
<evidence type="ECO:0000259" key="6">
    <source>
        <dbReference type="Pfam" id="PF08646"/>
    </source>
</evidence>
<dbReference type="CDD" id="cd04476">
    <property type="entry name" value="RPA1_DBD_C"/>
    <property type="match status" value="1"/>
</dbReference>
<keyword evidence="8" id="KW-1185">Reference proteome</keyword>
<dbReference type="KEGG" id="aqu:100637967"/>
<dbReference type="EnsemblMetazoa" id="XM_019998591.1">
    <property type="protein sequence ID" value="XP_019854150.1"/>
    <property type="gene ID" value="LOC100637967"/>
</dbReference>
<keyword evidence="2" id="KW-0479">Metal-binding</keyword>
<dbReference type="FunFam" id="2.40.50.140:FF:000090">
    <property type="entry name" value="Replication protein A subunit"/>
    <property type="match status" value="1"/>
</dbReference>
<accession>A0A1X7UI84</accession>
<dbReference type="Proteomes" id="UP000007879">
    <property type="component" value="Unassembled WGS sequence"/>
</dbReference>
<dbReference type="GO" id="GO:0008270">
    <property type="term" value="F:zinc ion binding"/>
    <property type="evidence" value="ECO:0007669"/>
    <property type="project" value="UniProtKB-KW"/>
</dbReference>
<evidence type="ECO:0000256" key="5">
    <source>
        <dbReference type="ARBA" id="ARBA00023125"/>
    </source>
</evidence>
<dbReference type="InterPro" id="IPR013955">
    <property type="entry name" value="Rep_factor-A_C"/>
</dbReference>
<dbReference type="eggNOG" id="KOG0851">
    <property type="taxonomic scope" value="Eukaryota"/>
</dbReference>
<dbReference type="CDD" id="cd04475">
    <property type="entry name" value="RPA1_DBD_B"/>
    <property type="match status" value="1"/>
</dbReference>
<organism evidence="7">
    <name type="scientific">Amphimedon queenslandica</name>
    <name type="common">Sponge</name>
    <dbReference type="NCBI Taxonomy" id="400682"/>
    <lineage>
        <taxon>Eukaryota</taxon>
        <taxon>Metazoa</taxon>
        <taxon>Porifera</taxon>
        <taxon>Demospongiae</taxon>
        <taxon>Heteroscleromorpha</taxon>
        <taxon>Haplosclerida</taxon>
        <taxon>Niphatidae</taxon>
        <taxon>Amphimedon</taxon>
    </lineage>
</organism>
<protein>
    <recommendedName>
        <fullName evidence="6">Replication factor A C-terminal domain-containing protein</fullName>
    </recommendedName>
</protein>
<dbReference type="EnsemblMetazoa" id="Aqu2.1.27181_001">
    <property type="protein sequence ID" value="Aqu2.1.27181_001"/>
    <property type="gene ID" value="Aqu2.1.27181"/>
</dbReference>
<sequence length="244" mass="27760">MFPVVALKSVRLSDFNGVSLSALASSTILTNPDLPEAHQLKGWYDHHGKDQDVTSLSSRNATGSFSDSAFLTFRQIKELNQLGQQEKPDYFSCKGMIVYLKKENCLYTACPSQDCNKKVNDDGTGNYFCEKCGKSYPSFKYRMIMKLNCVDYLDNCWLDTFHEGGSAIVGMDGQKLGELREQDAAQFDNIMQEAYFKEFIFRVRAKVDTYNDEQRLRCSCVSVQPVNYATETKRLIKMIKELSV</sequence>
<evidence type="ECO:0000256" key="2">
    <source>
        <dbReference type="ARBA" id="ARBA00022723"/>
    </source>
</evidence>
<dbReference type="SUPFAM" id="SSF50249">
    <property type="entry name" value="Nucleic acid-binding proteins"/>
    <property type="match status" value="2"/>
</dbReference>
<evidence type="ECO:0000256" key="4">
    <source>
        <dbReference type="ARBA" id="ARBA00022833"/>
    </source>
</evidence>
<evidence type="ECO:0000256" key="3">
    <source>
        <dbReference type="ARBA" id="ARBA00022771"/>
    </source>
</evidence>
<dbReference type="STRING" id="400682.A0A1X7UI84"/>
<reference evidence="8" key="1">
    <citation type="journal article" date="2010" name="Nature">
        <title>The Amphimedon queenslandica genome and the evolution of animal complexity.</title>
        <authorList>
            <person name="Srivastava M."/>
            <person name="Simakov O."/>
            <person name="Chapman J."/>
            <person name="Fahey B."/>
            <person name="Gauthier M.E."/>
            <person name="Mitros T."/>
            <person name="Richards G.S."/>
            <person name="Conaco C."/>
            <person name="Dacre M."/>
            <person name="Hellsten U."/>
            <person name="Larroux C."/>
            <person name="Putnam N.H."/>
            <person name="Stanke M."/>
            <person name="Adamska M."/>
            <person name="Darling A."/>
            <person name="Degnan S.M."/>
            <person name="Oakley T.H."/>
            <person name="Plachetzki D.C."/>
            <person name="Zhai Y."/>
            <person name="Adamski M."/>
            <person name="Calcino A."/>
            <person name="Cummins S.F."/>
            <person name="Goodstein D.M."/>
            <person name="Harris C."/>
            <person name="Jackson D.J."/>
            <person name="Leys S.P."/>
            <person name="Shu S."/>
            <person name="Woodcroft B.J."/>
            <person name="Vervoort M."/>
            <person name="Kosik K.S."/>
            <person name="Manning G."/>
            <person name="Degnan B.M."/>
            <person name="Rokhsar D.S."/>
        </authorList>
    </citation>
    <scope>NUCLEOTIDE SEQUENCE [LARGE SCALE GENOMIC DNA]</scope>
</reference>
<feature type="domain" description="Replication factor A C-terminal" evidence="6">
    <location>
        <begin position="90"/>
        <end position="235"/>
    </location>
</feature>
<keyword evidence="5" id="KW-0238">DNA-binding</keyword>
<reference evidence="7" key="2">
    <citation type="submission" date="2017-05" db="UniProtKB">
        <authorList>
            <consortium name="EnsemblMetazoa"/>
        </authorList>
    </citation>
    <scope>IDENTIFICATION</scope>
</reference>
<evidence type="ECO:0000313" key="8">
    <source>
        <dbReference type="Proteomes" id="UP000007879"/>
    </source>
</evidence>
<keyword evidence="4" id="KW-0862">Zinc</keyword>
<name>A0A1X7UI84_AMPQE</name>
<gene>
    <name evidence="7" type="primary">100637967</name>
</gene>
<dbReference type="OrthoDB" id="1751331at2759"/>
<dbReference type="AlphaFoldDB" id="A0A1X7UI84"/>
<dbReference type="InterPro" id="IPR047192">
    <property type="entry name" value="Euk_RPA1_DBD_C"/>
</dbReference>